<name>A0A411WXA1_9BURK</name>
<reference evidence="2 3" key="2">
    <citation type="submission" date="2019-02" db="EMBL/GenBank/DDBJ databases">
        <title>Draft Genome Sequences of Six Type Strains of the Genus Massilia.</title>
        <authorList>
            <person name="Miess H."/>
            <person name="Frediansyhah A."/>
            <person name="Gross H."/>
        </authorList>
    </citation>
    <scope>NUCLEOTIDE SEQUENCE [LARGE SCALE GENOMIC DNA]</scope>
    <source>
        <strain evidence="2 3">DSM 17472</strain>
    </source>
</reference>
<reference evidence="1" key="1">
    <citation type="journal article" date="2014" name="Int. J. Syst. Evol. Microbiol.">
        <title>Complete genome sequence of Corynebacterium casei LMG S-19264T (=DSM 44701T), isolated from a smear-ripened cheese.</title>
        <authorList>
            <consortium name="US DOE Joint Genome Institute (JGI-PGF)"/>
            <person name="Walter F."/>
            <person name="Albersmeier A."/>
            <person name="Kalinowski J."/>
            <person name="Ruckert C."/>
        </authorList>
    </citation>
    <scope>NUCLEOTIDE SEQUENCE</scope>
    <source>
        <strain evidence="1">KCTC 12343</strain>
    </source>
</reference>
<proteinExistence type="predicted"/>
<dbReference type="EMBL" id="BMWV01000003">
    <property type="protein sequence ID" value="GGY36232.1"/>
    <property type="molecule type" value="Genomic_DNA"/>
</dbReference>
<protein>
    <submittedName>
        <fullName evidence="1">Uncharacterized protein</fullName>
    </submittedName>
</protein>
<evidence type="ECO:0000313" key="1">
    <source>
        <dbReference type="EMBL" id="GGY36232.1"/>
    </source>
</evidence>
<keyword evidence="3" id="KW-1185">Reference proteome</keyword>
<dbReference type="Proteomes" id="UP000628442">
    <property type="component" value="Unassembled WGS sequence"/>
</dbReference>
<accession>A0A411WXA1</accession>
<dbReference type="EMBL" id="CP036401">
    <property type="protein sequence ID" value="QBI01365.1"/>
    <property type="molecule type" value="Genomic_DNA"/>
</dbReference>
<evidence type="ECO:0000313" key="3">
    <source>
        <dbReference type="Proteomes" id="UP000292307"/>
    </source>
</evidence>
<sequence length="101" mass="11571">MRFHLIFTILFAIHLPALCGSKSLPRDIKVFVANAQACEHLGGEYDGELPEDQKREIERNVRKYCGAASRQLRALRTRYQRDPAMLAVIENHANDAVTDYR</sequence>
<dbReference type="AlphaFoldDB" id="A0A411WXA1"/>
<evidence type="ECO:0000313" key="2">
    <source>
        <dbReference type="EMBL" id="QBI01365.1"/>
    </source>
</evidence>
<evidence type="ECO:0000313" key="4">
    <source>
        <dbReference type="Proteomes" id="UP000628442"/>
    </source>
</evidence>
<dbReference type="RefSeq" id="WP_131145487.1">
    <property type="nucleotide sequence ID" value="NZ_BMWV01000003.1"/>
</dbReference>
<dbReference type="Proteomes" id="UP000292307">
    <property type="component" value="Chromosome"/>
</dbReference>
<organism evidence="1 4">
    <name type="scientific">Pseudoduganella albidiflava</name>
    <dbReference type="NCBI Taxonomy" id="321983"/>
    <lineage>
        <taxon>Bacteria</taxon>
        <taxon>Pseudomonadati</taxon>
        <taxon>Pseudomonadota</taxon>
        <taxon>Betaproteobacteria</taxon>
        <taxon>Burkholderiales</taxon>
        <taxon>Oxalobacteraceae</taxon>
        <taxon>Telluria group</taxon>
        <taxon>Pseudoduganella</taxon>
    </lineage>
</organism>
<dbReference type="OrthoDB" id="7284504at2"/>
<reference evidence="1" key="3">
    <citation type="submission" date="2022-12" db="EMBL/GenBank/DDBJ databases">
        <authorList>
            <person name="Sun Q."/>
            <person name="Kim S."/>
        </authorList>
    </citation>
    <scope>NUCLEOTIDE SEQUENCE</scope>
    <source>
        <strain evidence="1">KCTC 12343</strain>
    </source>
</reference>
<gene>
    <name evidence="2" type="ORF">EYF70_11275</name>
    <name evidence="1" type="ORF">GCM10007387_18180</name>
</gene>